<dbReference type="EMBL" id="PIOC01000014">
    <property type="protein sequence ID" value="RDW19143.1"/>
    <property type="molecule type" value="Genomic_DNA"/>
</dbReference>
<dbReference type="Pfam" id="PF11118">
    <property type="entry name" value="DUF2627"/>
    <property type="match status" value="1"/>
</dbReference>
<comment type="caution">
    <text evidence="2">The sequence shown here is derived from an EMBL/GenBank/DDBJ whole genome shotgun (WGS) entry which is preliminary data.</text>
</comment>
<gene>
    <name evidence="2" type="ORF">CWR48_08830</name>
</gene>
<sequence length="83" mass="9445">MIRIIALLLLFIPGIVTVFGIKMMRDSLFADFYPIFINPGIQFVVGLLFTIGGIAFLGGFVIYRDRKKERTSKEVKPDKVKLH</sequence>
<accession>A0A3D8PSP5</accession>
<protein>
    <submittedName>
        <fullName evidence="2">DUF2627 domain-containing protein</fullName>
    </submittedName>
</protein>
<dbReference type="InterPro" id="IPR020138">
    <property type="entry name" value="Uncharacterised_YqzF"/>
</dbReference>
<dbReference type="OrthoDB" id="2989757at2"/>
<reference evidence="3" key="1">
    <citation type="submission" date="2017-11" db="EMBL/GenBank/DDBJ databases">
        <authorList>
            <person name="Zhu W."/>
        </authorList>
    </citation>
    <scope>NUCLEOTIDE SEQUENCE [LARGE SCALE GENOMIC DNA]</scope>
    <source>
        <strain evidence="3">CAU 1183</strain>
    </source>
</reference>
<name>A0A3D8PSP5_9BACI</name>
<dbReference type="Proteomes" id="UP000257143">
    <property type="component" value="Unassembled WGS sequence"/>
</dbReference>
<keyword evidence="1" id="KW-1133">Transmembrane helix</keyword>
<proteinExistence type="predicted"/>
<evidence type="ECO:0000313" key="3">
    <source>
        <dbReference type="Proteomes" id="UP000257143"/>
    </source>
</evidence>
<organism evidence="2 3">
    <name type="scientific">Oceanobacillus arenosus</name>
    <dbReference type="NCBI Taxonomy" id="1229153"/>
    <lineage>
        <taxon>Bacteria</taxon>
        <taxon>Bacillati</taxon>
        <taxon>Bacillota</taxon>
        <taxon>Bacilli</taxon>
        <taxon>Bacillales</taxon>
        <taxon>Bacillaceae</taxon>
        <taxon>Oceanobacillus</taxon>
    </lineage>
</organism>
<keyword evidence="3" id="KW-1185">Reference proteome</keyword>
<keyword evidence="1" id="KW-0472">Membrane</keyword>
<keyword evidence="1" id="KW-0812">Transmembrane</keyword>
<evidence type="ECO:0000256" key="1">
    <source>
        <dbReference type="SAM" id="Phobius"/>
    </source>
</evidence>
<dbReference type="RefSeq" id="WP_115772878.1">
    <property type="nucleotide sequence ID" value="NZ_PIOC01000014.1"/>
</dbReference>
<evidence type="ECO:0000313" key="2">
    <source>
        <dbReference type="EMBL" id="RDW19143.1"/>
    </source>
</evidence>
<dbReference type="AlphaFoldDB" id="A0A3D8PSP5"/>
<feature type="transmembrane region" description="Helical" evidence="1">
    <location>
        <begin position="44"/>
        <end position="63"/>
    </location>
</feature>